<dbReference type="FunFam" id="3.30.160.60:FF:002343">
    <property type="entry name" value="Zinc finger protein 33A"/>
    <property type="match status" value="1"/>
</dbReference>
<feature type="domain" description="C2H2-type" evidence="9">
    <location>
        <begin position="98"/>
        <end position="126"/>
    </location>
</feature>
<dbReference type="SUPFAM" id="SSF57667">
    <property type="entry name" value="beta-beta-alpha zinc fingers"/>
    <property type="match status" value="2"/>
</dbReference>
<dbReference type="PROSITE" id="PS50157">
    <property type="entry name" value="ZINC_FINGER_C2H2_2"/>
    <property type="match status" value="5"/>
</dbReference>
<evidence type="ECO:0000256" key="8">
    <source>
        <dbReference type="SAM" id="MobiDB-lite"/>
    </source>
</evidence>
<evidence type="ECO:0000256" key="3">
    <source>
        <dbReference type="ARBA" id="ARBA00022737"/>
    </source>
</evidence>
<feature type="domain" description="C2H2-type" evidence="9">
    <location>
        <begin position="42"/>
        <end position="69"/>
    </location>
</feature>
<evidence type="ECO:0000256" key="6">
    <source>
        <dbReference type="ARBA" id="ARBA00023242"/>
    </source>
</evidence>
<dbReference type="FunFam" id="3.30.160.60:FF:002452">
    <property type="entry name" value="zinc finger protein 142 isoform X4"/>
    <property type="match status" value="1"/>
</dbReference>
<proteinExistence type="predicted"/>
<dbReference type="Proteomes" id="UP001626550">
    <property type="component" value="Unassembled WGS sequence"/>
</dbReference>
<feature type="region of interest" description="Disordered" evidence="8">
    <location>
        <begin position="179"/>
        <end position="200"/>
    </location>
</feature>
<keyword evidence="5" id="KW-0862">Zinc</keyword>
<dbReference type="InterPro" id="IPR013087">
    <property type="entry name" value="Znf_C2H2_type"/>
</dbReference>
<feature type="domain" description="C2H2-type" evidence="9">
    <location>
        <begin position="70"/>
        <end position="97"/>
    </location>
</feature>
<evidence type="ECO:0000259" key="9">
    <source>
        <dbReference type="PROSITE" id="PS50157"/>
    </source>
</evidence>
<gene>
    <name evidence="10" type="ORF">Ciccas_005761</name>
</gene>
<evidence type="ECO:0000256" key="4">
    <source>
        <dbReference type="ARBA" id="ARBA00022771"/>
    </source>
</evidence>
<dbReference type="GO" id="GO:0005634">
    <property type="term" value="C:nucleus"/>
    <property type="evidence" value="ECO:0007669"/>
    <property type="project" value="UniProtKB-SubCell"/>
</dbReference>
<keyword evidence="11" id="KW-1185">Reference proteome</keyword>
<keyword evidence="6" id="KW-0539">Nucleus</keyword>
<evidence type="ECO:0000256" key="2">
    <source>
        <dbReference type="ARBA" id="ARBA00022723"/>
    </source>
</evidence>
<evidence type="ECO:0000256" key="7">
    <source>
        <dbReference type="PROSITE-ProRule" id="PRU00042"/>
    </source>
</evidence>
<comment type="subcellular location">
    <subcellularLocation>
        <location evidence="1">Nucleus</location>
    </subcellularLocation>
</comment>
<dbReference type="PANTHER" id="PTHR24394">
    <property type="entry name" value="ZINC FINGER PROTEIN"/>
    <property type="match status" value="1"/>
</dbReference>
<evidence type="ECO:0000256" key="5">
    <source>
        <dbReference type="ARBA" id="ARBA00022833"/>
    </source>
</evidence>
<dbReference type="Pfam" id="PF12874">
    <property type="entry name" value="zf-met"/>
    <property type="match status" value="1"/>
</dbReference>
<name>A0ABD2Q7R0_9PLAT</name>
<reference evidence="10 11" key="1">
    <citation type="submission" date="2024-11" db="EMBL/GenBank/DDBJ databases">
        <title>Adaptive evolution of stress response genes in parasites aligns with host niche diversity.</title>
        <authorList>
            <person name="Hahn C."/>
            <person name="Resl P."/>
        </authorList>
    </citation>
    <scope>NUCLEOTIDE SEQUENCE [LARGE SCALE GENOMIC DNA]</scope>
    <source>
        <strain evidence="10">EGGRZ-B1_66</strain>
        <tissue evidence="10">Body</tissue>
    </source>
</reference>
<feature type="domain" description="C2H2-type" evidence="9">
    <location>
        <begin position="1"/>
        <end position="13"/>
    </location>
</feature>
<keyword evidence="2" id="KW-0479">Metal-binding</keyword>
<keyword evidence="3" id="KW-0677">Repeat</keyword>
<keyword evidence="4 7" id="KW-0863">Zinc-finger</keyword>
<evidence type="ECO:0000256" key="1">
    <source>
        <dbReference type="ARBA" id="ARBA00004123"/>
    </source>
</evidence>
<dbReference type="EMBL" id="JBJKFK010000709">
    <property type="protein sequence ID" value="KAL3315609.1"/>
    <property type="molecule type" value="Genomic_DNA"/>
</dbReference>
<dbReference type="InterPro" id="IPR036236">
    <property type="entry name" value="Znf_C2H2_sf"/>
</dbReference>
<dbReference type="FunFam" id="3.30.160.60:FF:000029">
    <property type="entry name" value="GLI family zinc finger 4"/>
    <property type="match status" value="1"/>
</dbReference>
<dbReference type="GO" id="GO:0008270">
    <property type="term" value="F:zinc ion binding"/>
    <property type="evidence" value="ECO:0007669"/>
    <property type="project" value="UniProtKB-KW"/>
</dbReference>
<feature type="domain" description="C2H2-type" evidence="9">
    <location>
        <begin position="14"/>
        <end position="41"/>
    </location>
</feature>
<dbReference type="PANTHER" id="PTHR24394:SF44">
    <property type="entry name" value="ZINC FINGER PROTEIN 271-LIKE"/>
    <property type="match status" value="1"/>
</dbReference>
<sequence>MNRHKRIHTGERPYKCRICLKSFNQPAVYNEHVKKHTGDKPFACSICSKAFPRQSRLSAHMRVHTGERPYSCELCGKGFTQSHHLVTHKRVHTRERPYHCSLCNIGFASSSNLGRHFLHKHNGLTPPVLPITSLPSEEDGATVQLAGKVVELNHLNLDSSRVQVRGTVLLTTPGGAKRLKSYKTEESSQSQSAQESDSHIIVNLRSSAKSPKNETTREVPTHPQIMQPQNLLTPATFQLFANQNVPVVLPLIQIPITAPQIVILTSEADRNNSAMQQQEST</sequence>
<dbReference type="Pfam" id="PF00096">
    <property type="entry name" value="zf-C2H2"/>
    <property type="match status" value="2"/>
</dbReference>
<dbReference type="PROSITE" id="PS00028">
    <property type="entry name" value="ZINC_FINGER_C2H2_1"/>
    <property type="match status" value="4"/>
</dbReference>
<protein>
    <recommendedName>
        <fullName evidence="9">C2H2-type domain-containing protein</fullName>
    </recommendedName>
</protein>
<dbReference type="SMART" id="SM00355">
    <property type="entry name" value="ZnF_C2H2"/>
    <property type="match status" value="4"/>
</dbReference>
<organism evidence="10 11">
    <name type="scientific">Cichlidogyrus casuarinus</name>
    <dbReference type="NCBI Taxonomy" id="1844966"/>
    <lineage>
        <taxon>Eukaryota</taxon>
        <taxon>Metazoa</taxon>
        <taxon>Spiralia</taxon>
        <taxon>Lophotrochozoa</taxon>
        <taxon>Platyhelminthes</taxon>
        <taxon>Monogenea</taxon>
        <taxon>Monopisthocotylea</taxon>
        <taxon>Dactylogyridea</taxon>
        <taxon>Ancyrocephalidae</taxon>
        <taxon>Cichlidogyrus</taxon>
    </lineage>
</organism>
<accession>A0ABD2Q7R0</accession>
<comment type="caution">
    <text evidence="10">The sequence shown here is derived from an EMBL/GenBank/DDBJ whole genome shotgun (WGS) entry which is preliminary data.</text>
</comment>
<dbReference type="Gene3D" id="3.30.160.60">
    <property type="entry name" value="Classic Zinc Finger"/>
    <property type="match status" value="5"/>
</dbReference>
<evidence type="ECO:0000313" key="11">
    <source>
        <dbReference type="Proteomes" id="UP001626550"/>
    </source>
</evidence>
<evidence type="ECO:0000313" key="10">
    <source>
        <dbReference type="EMBL" id="KAL3315609.1"/>
    </source>
</evidence>
<dbReference type="AlphaFoldDB" id="A0ABD2Q7R0"/>